<dbReference type="Proteomes" id="UP000253094">
    <property type="component" value="Unassembled WGS sequence"/>
</dbReference>
<dbReference type="AlphaFoldDB" id="A0A367FQG7"/>
<sequence>MSVPHAVLAYGYNLGGSSWNIAEKDEYGSPAVPWYNPDHGDFIRQAEAVLLAAAGVEADPWDRDEQLKAHFGLKFERYVSWDDAEYMLAAHVISTDWEKTEELDLAALITQAAGEGWDDKLRAAVGVLGITPEQEQPQWVLCAYQS</sequence>
<evidence type="ECO:0000313" key="1">
    <source>
        <dbReference type="EMBL" id="RCG31930.1"/>
    </source>
</evidence>
<dbReference type="OrthoDB" id="4217966at2"/>
<dbReference type="RefSeq" id="WP_114027545.1">
    <property type="nucleotide sequence ID" value="NZ_QOIL01000003.1"/>
</dbReference>
<dbReference type="EMBL" id="QOIL01000003">
    <property type="protein sequence ID" value="RCG31930.1"/>
    <property type="molecule type" value="Genomic_DNA"/>
</dbReference>
<evidence type="ECO:0000313" key="2">
    <source>
        <dbReference type="Proteomes" id="UP000253094"/>
    </source>
</evidence>
<name>A0A367FQG7_9ACTN</name>
<reference evidence="1 2" key="1">
    <citation type="submission" date="2018-06" db="EMBL/GenBank/DDBJ databases">
        <title>Sphaerisporangium craniellae sp. nov., isolated from a marine sponge in the South China Sea.</title>
        <authorList>
            <person name="Li L."/>
        </authorList>
    </citation>
    <scope>NUCLEOTIDE SEQUENCE [LARGE SCALE GENOMIC DNA]</scope>
    <source>
        <strain evidence="1 2">CCTCC AA 208026</strain>
    </source>
</reference>
<comment type="caution">
    <text evidence="1">The sequence shown here is derived from an EMBL/GenBank/DDBJ whole genome shotgun (WGS) entry which is preliminary data.</text>
</comment>
<keyword evidence="2" id="KW-1185">Reference proteome</keyword>
<accession>A0A367FQG7</accession>
<organism evidence="1 2">
    <name type="scientific">Sphaerisporangium album</name>
    <dbReference type="NCBI Taxonomy" id="509200"/>
    <lineage>
        <taxon>Bacteria</taxon>
        <taxon>Bacillati</taxon>
        <taxon>Actinomycetota</taxon>
        <taxon>Actinomycetes</taxon>
        <taxon>Streptosporangiales</taxon>
        <taxon>Streptosporangiaceae</taxon>
        <taxon>Sphaerisporangium</taxon>
    </lineage>
</organism>
<proteinExistence type="predicted"/>
<gene>
    <name evidence="1" type="ORF">DQ384_05140</name>
</gene>
<protein>
    <submittedName>
        <fullName evidence="1">Uncharacterized protein</fullName>
    </submittedName>
</protein>